<proteinExistence type="inferred from homology"/>
<keyword evidence="11" id="KW-1185">Reference proteome</keyword>
<evidence type="ECO:0000259" key="9">
    <source>
        <dbReference type="Pfam" id="PF16916"/>
    </source>
</evidence>
<dbReference type="GO" id="GO:0008324">
    <property type="term" value="F:monoatomic cation transmembrane transporter activity"/>
    <property type="evidence" value="ECO:0007669"/>
    <property type="project" value="InterPro"/>
</dbReference>
<dbReference type="RefSeq" id="WP_186740037.1">
    <property type="nucleotide sequence ID" value="NZ_CP060394.1"/>
</dbReference>
<evidence type="ECO:0000256" key="4">
    <source>
        <dbReference type="ARBA" id="ARBA00022692"/>
    </source>
</evidence>
<evidence type="ECO:0000313" key="10">
    <source>
        <dbReference type="EMBL" id="QNI30272.1"/>
    </source>
</evidence>
<dbReference type="NCBIfam" id="TIGR01297">
    <property type="entry name" value="CDF"/>
    <property type="match status" value="1"/>
</dbReference>
<feature type="domain" description="Cation efflux protein cytoplasmic" evidence="9">
    <location>
        <begin position="215"/>
        <end position="293"/>
    </location>
</feature>
<keyword evidence="4 7" id="KW-0812">Transmembrane</keyword>
<dbReference type="Gene3D" id="3.30.70.1350">
    <property type="entry name" value="Cation efflux protein, cytoplasmic domain"/>
    <property type="match status" value="1"/>
</dbReference>
<keyword evidence="5 7" id="KW-1133">Transmembrane helix</keyword>
<dbReference type="PANTHER" id="PTHR43840:SF15">
    <property type="entry name" value="MITOCHONDRIAL METAL TRANSPORTER 1-RELATED"/>
    <property type="match status" value="1"/>
</dbReference>
<dbReference type="AlphaFoldDB" id="A0A7G8BCK2"/>
<dbReference type="SUPFAM" id="SSF160240">
    <property type="entry name" value="Cation efflux protein cytoplasmic domain-like"/>
    <property type="match status" value="1"/>
</dbReference>
<evidence type="ECO:0000259" key="8">
    <source>
        <dbReference type="Pfam" id="PF01545"/>
    </source>
</evidence>
<dbReference type="Pfam" id="PF16916">
    <property type="entry name" value="ZT_dimer"/>
    <property type="match status" value="1"/>
</dbReference>
<name>A0A7G8BCK2_9BACT</name>
<comment type="similarity">
    <text evidence="2">Belongs to the cation diffusion facilitator (CDF) transporter (TC 2.A.4) family.</text>
</comment>
<evidence type="ECO:0000256" key="5">
    <source>
        <dbReference type="ARBA" id="ARBA00022989"/>
    </source>
</evidence>
<dbReference type="Gene3D" id="1.20.1510.10">
    <property type="entry name" value="Cation efflux protein transmembrane domain"/>
    <property type="match status" value="1"/>
</dbReference>
<dbReference type="SUPFAM" id="SSF161111">
    <property type="entry name" value="Cation efflux protein transmembrane domain-like"/>
    <property type="match status" value="1"/>
</dbReference>
<dbReference type="KEGG" id="adin:H7849_13875"/>
<sequence>MKNSSKTEQEVRHGLHASLVSIASNFALTICKCTVGLIGHSFALVADGIESLSDVLSSAVVYFGLRFAIKPPDKEHPYGHGKAEPVAAIVVALGMAAAAVVIAIESFNLIRTPHPLPRGYTLWVLLSVFAIKLVLARYVSSVAHNIDSTAVRGDAWHHLSDAITSLFAFIGISVALLTKNARADDWAALCASVVIFFNASRQIRTPLAEILDAAPPPEIEQHVRRVAASVPGVVGLEKCFVRKVGFQYYVDLHVIVNGNITVRSGHAISHRVEDRVLAEVDRVAKVLVHMEPEEELLNPSHSQM</sequence>
<dbReference type="InterPro" id="IPR058533">
    <property type="entry name" value="Cation_efflux_TM"/>
</dbReference>
<keyword evidence="3" id="KW-0813">Transport</keyword>
<dbReference type="GO" id="GO:0016020">
    <property type="term" value="C:membrane"/>
    <property type="evidence" value="ECO:0007669"/>
    <property type="project" value="UniProtKB-SubCell"/>
</dbReference>
<dbReference type="InterPro" id="IPR027469">
    <property type="entry name" value="Cation_efflux_TMD_sf"/>
</dbReference>
<reference evidence="10 11" key="1">
    <citation type="submission" date="2020-08" db="EMBL/GenBank/DDBJ databases">
        <title>Edaphobacter telluris sp. nov. and Acidobacterium dinghuensis sp. nov., two acidobacteria isolated from forest soil.</title>
        <authorList>
            <person name="Fu J."/>
            <person name="Qiu L."/>
        </authorList>
    </citation>
    <scope>NUCLEOTIDE SEQUENCE [LARGE SCALE GENOMIC DNA]</scope>
    <source>
        <strain evidence="10">4Y35</strain>
    </source>
</reference>
<evidence type="ECO:0000256" key="2">
    <source>
        <dbReference type="ARBA" id="ARBA00008114"/>
    </source>
</evidence>
<dbReference type="InterPro" id="IPR050291">
    <property type="entry name" value="CDF_Transporter"/>
</dbReference>
<evidence type="ECO:0000256" key="3">
    <source>
        <dbReference type="ARBA" id="ARBA00022448"/>
    </source>
</evidence>
<evidence type="ECO:0000256" key="1">
    <source>
        <dbReference type="ARBA" id="ARBA00004141"/>
    </source>
</evidence>
<dbReference type="PANTHER" id="PTHR43840">
    <property type="entry name" value="MITOCHONDRIAL METAL TRANSPORTER 1-RELATED"/>
    <property type="match status" value="1"/>
</dbReference>
<dbReference type="InterPro" id="IPR027470">
    <property type="entry name" value="Cation_efflux_CTD"/>
</dbReference>
<evidence type="ECO:0000256" key="7">
    <source>
        <dbReference type="SAM" id="Phobius"/>
    </source>
</evidence>
<comment type="subcellular location">
    <subcellularLocation>
        <location evidence="1">Membrane</location>
        <topology evidence="1">Multi-pass membrane protein</topology>
    </subcellularLocation>
</comment>
<feature type="transmembrane region" description="Helical" evidence="7">
    <location>
        <begin position="120"/>
        <end position="139"/>
    </location>
</feature>
<organism evidence="10 11">
    <name type="scientific">Alloacidobacterium dinghuense</name>
    <dbReference type="NCBI Taxonomy" id="2763107"/>
    <lineage>
        <taxon>Bacteria</taxon>
        <taxon>Pseudomonadati</taxon>
        <taxon>Acidobacteriota</taxon>
        <taxon>Terriglobia</taxon>
        <taxon>Terriglobales</taxon>
        <taxon>Acidobacteriaceae</taxon>
        <taxon>Alloacidobacterium</taxon>
    </lineage>
</organism>
<dbReference type="InterPro" id="IPR036837">
    <property type="entry name" value="Cation_efflux_CTD_sf"/>
</dbReference>
<dbReference type="Pfam" id="PF01545">
    <property type="entry name" value="Cation_efflux"/>
    <property type="match status" value="1"/>
</dbReference>
<keyword evidence="6 7" id="KW-0472">Membrane</keyword>
<feature type="transmembrane region" description="Helical" evidence="7">
    <location>
        <begin position="159"/>
        <end position="177"/>
    </location>
</feature>
<accession>A0A7G8BCK2</accession>
<feature type="domain" description="Cation efflux protein transmembrane" evidence="8">
    <location>
        <begin position="19"/>
        <end position="210"/>
    </location>
</feature>
<evidence type="ECO:0000256" key="6">
    <source>
        <dbReference type="ARBA" id="ARBA00023136"/>
    </source>
</evidence>
<evidence type="ECO:0000313" key="11">
    <source>
        <dbReference type="Proteomes" id="UP000515312"/>
    </source>
</evidence>
<dbReference type="EMBL" id="CP060394">
    <property type="protein sequence ID" value="QNI30272.1"/>
    <property type="molecule type" value="Genomic_DNA"/>
</dbReference>
<feature type="transmembrane region" description="Helical" evidence="7">
    <location>
        <begin position="86"/>
        <end position="108"/>
    </location>
</feature>
<dbReference type="Proteomes" id="UP000515312">
    <property type="component" value="Chromosome"/>
</dbReference>
<protein>
    <submittedName>
        <fullName evidence="10">Cation transporter</fullName>
    </submittedName>
</protein>
<dbReference type="InterPro" id="IPR002524">
    <property type="entry name" value="Cation_efflux"/>
</dbReference>
<gene>
    <name evidence="10" type="ORF">H7849_13875</name>
</gene>